<dbReference type="Proteomes" id="UP000475862">
    <property type="component" value="Unassembled WGS sequence"/>
</dbReference>
<keyword evidence="1" id="KW-1133">Transmembrane helix</keyword>
<dbReference type="EMBL" id="VYZN01000016">
    <property type="protein sequence ID" value="KAE9538637.1"/>
    <property type="molecule type" value="Genomic_DNA"/>
</dbReference>
<dbReference type="AlphaFoldDB" id="A0A6G0TW05"/>
<comment type="caution">
    <text evidence="2">The sequence shown here is derived from an EMBL/GenBank/DDBJ whole genome shotgun (WGS) entry which is preliminary data.</text>
</comment>
<feature type="transmembrane region" description="Helical" evidence="1">
    <location>
        <begin position="90"/>
        <end position="109"/>
    </location>
</feature>
<sequence length="195" mass="22176">MKIQEAVNMFLWELYYLYEDYPLIFARCVTETESNISSSDELLLLFEKPNAACQSSDVCTCGRTSGIGGKIALTGGLQSGSLNLKRKMNYCYLVQILKLAFYIPLWVSFSNWLLLRDGSLFQISLIKFLLFSVHSPSNVLNCSSSAEGMELGVFTLPFLKNTKLYLLVMLILFENHTKINKLRTYFLCVNCDLLN</sequence>
<keyword evidence="1" id="KW-0472">Membrane</keyword>
<keyword evidence="3" id="KW-1185">Reference proteome</keyword>
<protein>
    <submittedName>
        <fullName evidence="2">Uncharacterized protein</fullName>
    </submittedName>
</protein>
<evidence type="ECO:0000256" key="1">
    <source>
        <dbReference type="SAM" id="Phobius"/>
    </source>
</evidence>
<accession>A0A6G0TW05</accession>
<proteinExistence type="predicted"/>
<name>A0A6G0TW05_APHGL</name>
<gene>
    <name evidence="2" type="ORF">AGLY_005736</name>
</gene>
<keyword evidence="1" id="KW-0812">Transmembrane</keyword>
<evidence type="ECO:0000313" key="2">
    <source>
        <dbReference type="EMBL" id="KAE9538637.1"/>
    </source>
</evidence>
<reference evidence="2 3" key="1">
    <citation type="submission" date="2019-08" db="EMBL/GenBank/DDBJ databases">
        <title>The genome of the soybean aphid Biotype 1, its phylome, world population structure and adaptation to the North American continent.</title>
        <authorList>
            <person name="Giordano R."/>
            <person name="Donthu R.K."/>
            <person name="Hernandez A.G."/>
            <person name="Wright C.L."/>
            <person name="Zimin A.V."/>
        </authorList>
    </citation>
    <scope>NUCLEOTIDE SEQUENCE [LARGE SCALE GENOMIC DNA]</scope>
    <source>
        <tissue evidence="2">Whole aphids</tissue>
    </source>
</reference>
<organism evidence="2 3">
    <name type="scientific">Aphis glycines</name>
    <name type="common">Soybean aphid</name>
    <dbReference type="NCBI Taxonomy" id="307491"/>
    <lineage>
        <taxon>Eukaryota</taxon>
        <taxon>Metazoa</taxon>
        <taxon>Ecdysozoa</taxon>
        <taxon>Arthropoda</taxon>
        <taxon>Hexapoda</taxon>
        <taxon>Insecta</taxon>
        <taxon>Pterygota</taxon>
        <taxon>Neoptera</taxon>
        <taxon>Paraneoptera</taxon>
        <taxon>Hemiptera</taxon>
        <taxon>Sternorrhyncha</taxon>
        <taxon>Aphidomorpha</taxon>
        <taxon>Aphidoidea</taxon>
        <taxon>Aphididae</taxon>
        <taxon>Aphidini</taxon>
        <taxon>Aphis</taxon>
        <taxon>Aphis</taxon>
    </lineage>
</organism>
<feature type="transmembrane region" description="Helical" evidence="1">
    <location>
        <begin position="153"/>
        <end position="173"/>
    </location>
</feature>
<evidence type="ECO:0000313" key="3">
    <source>
        <dbReference type="Proteomes" id="UP000475862"/>
    </source>
</evidence>